<accession>A0ABT8D9X9</accession>
<dbReference type="Proteomes" id="UP001243846">
    <property type="component" value="Unassembled WGS sequence"/>
</dbReference>
<gene>
    <name evidence="1" type="ORF">QWZ10_20390</name>
</gene>
<evidence type="ECO:0008006" key="3">
    <source>
        <dbReference type="Google" id="ProtNLM"/>
    </source>
</evidence>
<reference evidence="2" key="1">
    <citation type="journal article" date="2019" name="Int. J. Syst. Evol. Microbiol.">
        <title>The Global Catalogue of Microorganisms (GCM) 10K type strain sequencing project: providing services to taxonomists for standard genome sequencing and annotation.</title>
        <authorList>
            <consortium name="The Broad Institute Genomics Platform"/>
            <consortium name="The Broad Institute Genome Sequencing Center for Infectious Disease"/>
            <person name="Wu L."/>
            <person name="Ma J."/>
        </authorList>
    </citation>
    <scope>NUCLEOTIDE SEQUENCE [LARGE SCALE GENOMIC DNA]</scope>
    <source>
        <strain evidence="2">CECT 8482</strain>
    </source>
</reference>
<protein>
    <recommendedName>
        <fullName evidence="3">Antitoxin</fullName>
    </recommendedName>
</protein>
<keyword evidence="2" id="KW-1185">Reference proteome</keyword>
<sequence length="54" mass="6054">MTSTIIIKTAEKEKFRRNIEQLSKAIDGLKDALEKAEPLAISDAAYRVIAPYEC</sequence>
<comment type="caution">
    <text evidence="1">The sequence shown here is derived from an EMBL/GenBank/DDBJ whole genome shotgun (WGS) entry which is preliminary data.</text>
</comment>
<proteinExistence type="predicted"/>
<dbReference type="EMBL" id="JAUFRC010000001">
    <property type="protein sequence ID" value="MDN3713510.1"/>
    <property type="molecule type" value="Genomic_DNA"/>
</dbReference>
<name>A0ABT8D9X9_9RHOB</name>
<evidence type="ECO:0000313" key="2">
    <source>
        <dbReference type="Proteomes" id="UP001243846"/>
    </source>
</evidence>
<organism evidence="1 2">
    <name type="scientific">Paracoccus cavernae</name>
    <dbReference type="NCBI Taxonomy" id="1571207"/>
    <lineage>
        <taxon>Bacteria</taxon>
        <taxon>Pseudomonadati</taxon>
        <taxon>Pseudomonadota</taxon>
        <taxon>Alphaproteobacteria</taxon>
        <taxon>Rhodobacterales</taxon>
        <taxon>Paracoccaceae</taxon>
        <taxon>Paracoccus</taxon>
    </lineage>
</organism>
<evidence type="ECO:0000313" key="1">
    <source>
        <dbReference type="EMBL" id="MDN3713510.1"/>
    </source>
</evidence>
<dbReference type="RefSeq" id="WP_377686742.1">
    <property type="nucleotide sequence ID" value="NZ_JBHMDZ010000034.1"/>
</dbReference>